<dbReference type="RefSeq" id="WP_141445782.1">
    <property type="nucleotide sequence ID" value="NZ_CP041217.1"/>
</dbReference>
<dbReference type="GO" id="GO:0030246">
    <property type="term" value="F:carbohydrate binding"/>
    <property type="evidence" value="ECO:0007669"/>
    <property type="project" value="InterPro"/>
</dbReference>
<accession>A0A4Y6USR6</accession>
<dbReference type="Proteomes" id="UP000316968">
    <property type="component" value="Chromosome"/>
</dbReference>
<proteinExistence type="predicted"/>
<dbReference type="EMBL" id="CP041217">
    <property type="protein sequence ID" value="QDH19396.1"/>
    <property type="molecule type" value="Genomic_DNA"/>
</dbReference>
<dbReference type="SUPFAM" id="SSF49452">
    <property type="entry name" value="Starch-binding domain-like"/>
    <property type="match status" value="1"/>
</dbReference>
<dbReference type="KEGG" id="saca:FFV09_00110"/>
<dbReference type="InterPro" id="IPR013784">
    <property type="entry name" value="Carb-bd-like_fold"/>
</dbReference>
<dbReference type="InterPro" id="IPR011990">
    <property type="entry name" value="TPR-like_helical_dom_sf"/>
</dbReference>
<protein>
    <recommendedName>
        <fullName evidence="3">Carboxypeptidase regulatory-like domain-containing protein</fullName>
    </recommendedName>
</protein>
<gene>
    <name evidence="1" type="ORF">FFV09_00110</name>
</gene>
<evidence type="ECO:0000313" key="2">
    <source>
        <dbReference type="Proteomes" id="UP000316968"/>
    </source>
</evidence>
<organism evidence="1 2">
    <name type="scientific">Saccharibacillus brassicae</name>
    <dbReference type="NCBI Taxonomy" id="2583377"/>
    <lineage>
        <taxon>Bacteria</taxon>
        <taxon>Bacillati</taxon>
        <taxon>Bacillota</taxon>
        <taxon>Bacilli</taxon>
        <taxon>Bacillales</taxon>
        <taxon>Paenibacillaceae</taxon>
        <taxon>Saccharibacillus</taxon>
    </lineage>
</organism>
<reference evidence="1 2" key="1">
    <citation type="submission" date="2019-06" db="EMBL/GenBank/DDBJ databases">
        <title>Saccharibacillus brassicae sp. nov., an endophytic bacterium isolated from Chinese cabbage seeds (Brassica pekinensis).</title>
        <authorList>
            <person name="Jiang L."/>
            <person name="Lee J."/>
            <person name="Kim S.W."/>
        </authorList>
    </citation>
    <scope>NUCLEOTIDE SEQUENCE [LARGE SCALE GENOMIC DNA]</scope>
    <source>
        <strain evidence="2">KCTC 43072 / ATSA2</strain>
    </source>
</reference>
<dbReference type="OrthoDB" id="1947780at2"/>
<evidence type="ECO:0008006" key="3">
    <source>
        <dbReference type="Google" id="ProtNLM"/>
    </source>
</evidence>
<dbReference type="SUPFAM" id="SSF48452">
    <property type="entry name" value="TPR-like"/>
    <property type="match status" value="1"/>
</dbReference>
<dbReference type="AlphaFoldDB" id="A0A4Y6USR6"/>
<sequence length="746" mass="82601">MTILRKKRAWLTLALALLLLAAAAFWLSGVFERYQAFRTPEQQKEYMLEQIESAQGEDRFERIFRSAIESYVYEPYTFDVHAGPNSSVRGSGEDEFGMLTPQERLPLLEQYVRGAAPGPELIRAAGQLAYEYDALGRPADADRMLAAAEPRLGEQSAERQDLLLLRAERELDRGRAESAGPLLEQQRSLAGLKAEMSNRQSGWLASRLAFAEQQPEQAVRAASRTLDLDAKLQGQPASEDPAYAAYPTLEPYRALLEAAIRRGDYAPASFAGTLLRSDGRPVSRAGVFLRSPANTDSGSVPTPYRAVTDPNGRFEIPYLVPGFYRLELGLDYDQLNGWGVPESEDDWIEIRGGASVEHELMLQPLIKREAPAGGQELTGDTVEFRWSPVEGAAYYELIGLVPNSEHNGYTGTTIRTHIPGNKLTLPISDLQATPGALSWGEDGKWEQTDPTSRLAYLNPDEPFSWDVRAYDKAGRMLTQAYGYRGEAEEAGDSFDFYLRQRKLTPADRLLLDGKLPQALDAYRGSVQANSSDTDSLRMLTRLLDAKLQIEGDEAARAELIPLLERLIEADAGASPQEVKQLSDLLYAEGDWERYDRYDALYGKLNGGTDAQNHSRQAASLLYRGHTDQAITAFEATMRSDSSHTFVGLYLAAQLMTQKPWADVLELAQRYPDLDQGEEAYRWEKLLNDMDAERSGRAEAFDQQLRSSLSALMDSRAAGLNSATSAAPAASGFASIDAYIETVSNAE</sequence>
<keyword evidence="2" id="KW-1185">Reference proteome</keyword>
<name>A0A4Y6USR6_SACBS</name>
<evidence type="ECO:0000313" key="1">
    <source>
        <dbReference type="EMBL" id="QDH19396.1"/>
    </source>
</evidence>